<evidence type="ECO:0000313" key="5">
    <source>
        <dbReference type="Proteomes" id="UP000608754"/>
    </source>
</evidence>
<dbReference type="Pfam" id="PF20432">
    <property type="entry name" value="Xre-like-HTH"/>
    <property type="match status" value="1"/>
</dbReference>
<dbReference type="NCBIfam" id="TIGR02293">
    <property type="entry name" value="TAS_TIGR02293"/>
    <property type="match status" value="1"/>
</dbReference>
<organism evidence="4 5">
    <name type="scientific">Faecalibacter rhinopitheci</name>
    <dbReference type="NCBI Taxonomy" id="2779678"/>
    <lineage>
        <taxon>Bacteria</taxon>
        <taxon>Pseudomonadati</taxon>
        <taxon>Bacteroidota</taxon>
        <taxon>Flavobacteriia</taxon>
        <taxon>Flavobacteriales</taxon>
        <taxon>Weeksellaceae</taxon>
        <taxon>Faecalibacter</taxon>
    </lineage>
</organism>
<feature type="compositionally biased region" description="Polar residues" evidence="1">
    <location>
        <begin position="9"/>
        <end position="21"/>
    </location>
</feature>
<gene>
    <name evidence="4" type="ORF">IM532_13010</name>
</gene>
<feature type="domain" description="Antitoxin Xre/MbcA/ParS-like toxin-binding" evidence="2">
    <location>
        <begin position="115"/>
        <end position="163"/>
    </location>
</feature>
<proteinExistence type="predicted"/>
<keyword evidence="5" id="KW-1185">Reference proteome</keyword>
<sequence>MSVKIKNPQRFNTKKSITNSRNKGKSNRLWKLESDNKIYTWSNKIERVNVIRNGIPYQSIEVISERLNTPIKSILKIVGVPQTTYNKKKVEHSLLDSRDSELIILISELIDYGIEVFNEEVDKFQRWLYKPNVSLGGVTPESLLDTITGINEVKYSLNRLEYGNLA</sequence>
<feature type="region of interest" description="Disordered" evidence="1">
    <location>
        <begin position="1"/>
        <end position="24"/>
    </location>
</feature>
<evidence type="ECO:0000259" key="3">
    <source>
        <dbReference type="Pfam" id="PF20432"/>
    </source>
</evidence>
<dbReference type="Proteomes" id="UP000608754">
    <property type="component" value="Unassembled WGS sequence"/>
</dbReference>
<protein>
    <submittedName>
        <fullName evidence="4">DUF2384 domain-containing protein</fullName>
    </submittedName>
</protein>
<reference evidence="4" key="1">
    <citation type="submission" date="2020-10" db="EMBL/GenBank/DDBJ databases">
        <authorList>
            <person name="Lu T."/>
            <person name="Wang Q."/>
            <person name="Han X."/>
        </authorList>
    </citation>
    <scope>NUCLEOTIDE SEQUENCE</scope>
    <source>
        <strain evidence="4">WQ 117</strain>
    </source>
</reference>
<evidence type="ECO:0000259" key="2">
    <source>
        <dbReference type="Pfam" id="PF09722"/>
    </source>
</evidence>
<dbReference type="Pfam" id="PF09722">
    <property type="entry name" value="Xre_MbcA_ParS_C"/>
    <property type="match status" value="1"/>
</dbReference>
<name>A0A8J7FSZ4_9FLAO</name>
<evidence type="ECO:0000313" key="4">
    <source>
        <dbReference type="EMBL" id="MBF0598350.1"/>
    </source>
</evidence>
<dbReference type="InterPro" id="IPR046847">
    <property type="entry name" value="Xre-like_HTH"/>
</dbReference>
<comment type="caution">
    <text evidence="4">The sequence shown here is derived from an EMBL/GenBank/DDBJ whole genome shotgun (WGS) entry which is preliminary data.</text>
</comment>
<dbReference type="RefSeq" id="WP_194183935.1">
    <property type="nucleotide sequence ID" value="NZ_JADGIK010000015.1"/>
</dbReference>
<dbReference type="InterPro" id="IPR024467">
    <property type="entry name" value="Xre/MbcA/ParS-like_toxin-bd"/>
</dbReference>
<accession>A0A8J7FSZ4</accession>
<dbReference type="InterPro" id="IPR011979">
    <property type="entry name" value="Antitox_Xre"/>
</dbReference>
<evidence type="ECO:0000256" key="1">
    <source>
        <dbReference type="SAM" id="MobiDB-lite"/>
    </source>
</evidence>
<feature type="domain" description="Antitoxin Xre-like helix-turn-helix" evidence="3">
    <location>
        <begin position="47"/>
        <end position="106"/>
    </location>
</feature>
<dbReference type="EMBL" id="JADGIK010000015">
    <property type="protein sequence ID" value="MBF0598350.1"/>
    <property type="molecule type" value="Genomic_DNA"/>
</dbReference>
<dbReference type="GO" id="GO:0003677">
    <property type="term" value="F:DNA binding"/>
    <property type="evidence" value="ECO:0007669"/>
    <property type="project" value="InterPro"/>
</dbReference>
<dbReference type="AlphaFoldDB" id="A0A8J7FSZ4"/>